<accession>A0A392QTD9</accession>
<reference evidence="1 2" key="1">
    <citation type="journal article" date="2018" name="Front. Plant Sci.">
        <title>Red Clover (Trifolium pratense) and Zigzag Clover (T. medium) - A Picture of Genomic Similarities and Differences.</title>
        <authorList>
            <person name="Dluhosova J."/>
            <person name="Istvanek J."/>
            <person name="Nedelnik J."/>
            <person name="Repkova J."/>
        </authorList>
    </citation>
    <scope>NUCLEOTIDE SEQUENCE [LARGE SCALE GENOMIC DNA]</scope>
    <source>
        <strain evidence="2">cv. 10/8</strain>
        <tissue evidence="1">Leaf</tissue>
    </source>
</reference>
<organism evidence="1 2">
    <name type="scientific">Trifolium medium</name>
    <dbReference type="NCBI Taxonomy" id="97028"/>
    <lineage>
        <taxon>Eukaryota</taxon>
        <taxon>Viridiplantae</taxon>
        <taxon>Streptophyta</taxon>
        <taxon>Embryophyta</taxon>
        <taxon>Tracheophyta</taxon>
        <taxon>Spermatophyta</taxon>
        <taxon>Magnoliopsida</taxon>
        <taxon>eudicotyledons</taxon>
        <taxon>Gunneridae</taxon>
        <taxon>Pentapetalae</taxon>
        <taxon>rosids</taxon>
        <taxon>fabids</taxon>
        <taxon>Fabales</taxon>
        <taxon>Fabaceae</taxon>
        <taxon>Papilionoideae</taxon>
        <taxon>50 kb inversion clade</taxon>
        <taxon>NPAAA clade</taxon>
        <taxon>Hologalegina</taxon>
        <taxon>IRL clade</taxon>
        <taxon>Trifolieae</taxon>
        <taxon>Trifolium</taxon>
    </lineage>
</organism>
<sequence>HLASSRHPFCHLRVAQGSMARRAGEEVQICLHNGHLRVAQSLWRDAHNQFLRKSNHCKDGAGVYKRSTGLTPFQNKKLAYH</sequence>
<proteinExistence type="predicted"/>
<evidence type="ECO:0000313" key="1">
    <source>
        <dbReference type="EMBL" id="MCI27643.1"/>
    </source>
</evidence>
<comment type="caution">
    <text evidence="1">The sequence shown here is derived from an EMBL/GenBank/DDBJ whole genome shotgun (WGS) entry which is preliminary data.</text>
</comment>
<evidence type="ECO:0000313" key="2">
    <source>
        <dbReference type="Proteomes" id="UP000265520"/>
    </source>
</evidence>
<feature type="non-terminal residue" evidence="1">
    <location>
        <position position="1"/>
    </location>
</feature>
<dbReference type="EMBL" id="LXQA010160606">
    <property type="protein sequence ID" value="MCI27643.1"/>
    <property type="molecule type" value="Genomic_DNA"/>
</dbReference>
<dbReference type="AlphaFoldDB" id="A0A392QTD9"/>
<keyword evidence="2" id="KW-1185">Reference proteome</keyword>
<protein>
    <submittedName>
        <fullName evidence="1">Uncharacterized protein</fullName>
    </submittedName>
</protein>
<dbReference type="Proteomes" id="UP000265520">
    <property type="component" value="Unassembled WGS sequence"/>
</dbReference>
<name>A0A392QTD9_9FABA</name>